<dbReference type="Proteomes" id="UP000222564">
    <property type="component" value="Unassembled WGS sequence"/>
</dbReference>
<evidence type="ECO:0000313" key="2">
    <source>
        <dbReference type="Proteomes" id="UP000222564"/>
    </source>
</evidence>
<evidence type="ECO:0000313" key="1">
    <source>
        <dbReference type="EMBL" id="PHJ37531.1"/>
    </source>
</evidence>
<comment type="caution">
    <text evidence="1">The sequence shown here is derived from an EMBL/GenBank/DDBJ whole genome shotgun (WGS) entry which is preliminary data.</text>
</comment>
<dbReference type="GO" id="GO:0004386">
    <property type="term" value="F:helicase activity"/>
    <property type="evidence" value="ECO:0007669"/>
    <property type="project" value="UniProtKB-KW"/>
</dbReference>
<dbReference type="AlphaFoldDB" id="A0A2C6L1X8"/>
<name>A0A2C6L1X8_9FIRM</name>
<protein>
    <submittedName>
        <fullName evidence="1">SNF2/RAD54 family helicase</fullName>
    </submittedName>
</protein>
<gene>
    <name evidence="1" type="ORF">P378_14685</name>
</gene>
<keyword evidence="1" id="KW-0067">ATP-binding</keyword>
<dbReference type="Gene3D" id="1.20.120.850">
    <property type="entry name" value="SWI2/SNF2 ATPases, N-terminal domain"/>
    <property type="match status" value="1"/>
</dbReference>
<sequence length="56" mass="6238">MTSQGVTAIRRVIEKMMEKKKALAESIIGSCESWLTELDTGQLRELFALRPDALDG</sequence>
<keyword evidence="1" id="KW-0378">Hydrolase</keyword>
<reference evidence="1 2" key="1">
    <citation type="submission" date="2013-09" db="EMBL/GenBank/DDBJ databases">
        <title>Biodegradation of hydrocarbons in the deep terrestrial subsurface : characterization of a microbial consortium composed of two Desulfotomaculum species originating from a deep geological formation.</title>
        <authorList>
            <person name="Aullo T."/>
            <person name="Berlendis S."/>
            <person name="Lascourreges J.-F."/>
            <person name="Dessort D."/>
            <person name="Saint-Laurent S."/>
            <person name="Schraauwers B."/>
            <person name="Mas J."/>
            <person name="Magot M."/>
            <person name="Ranchou-Peyruse A."/>
        </authorList>
    </citation>
    <scope>NUCLEOTIDE SEQUENCE [LARGE SCALE GENOMIC DNA]</scope>
    <source>
        <strain evidence="1 2">Bs107</strain>
    </source>
</reference>
<organism evidence="1 2">
    <name type="scientific">Desulforamulus profundi</name>
    <dbReference type="NCBI Taxonomy" id="1383067"/>
    <lineage>
        <taxon>Bacteria</taxon>
        <taxon>Bacillati</taxon>
        <taxon>Bacillota</taxon>
        <taxon>Clostridia</taxon>
        <taxon>Eubacteriales</taxon>
        <taxon>Peptococcaceae</taxon>
        <taxon>Desulforamulus</taxon>
    </lineage>
</organism>
<proteinExistence type="predicted"/>
<accession>A0A2C6L1X8</accession>
<keyword evidence="1" id="KW-0547">Nucleotide-binding</keyword>
<dbReference type="RefSeq" id="WP_180261104.1">
    <property type="nucleotide sequence ID" value="NZ_AWQQ01000088.1"/>
</dbReference>
<dbReference type="EMBL" id="AWQQ01000088">
    <property type="protein sequence ID" value="PHJ37531.1"/>
    <property type="molecule type" value="Genomic_DNA"/>
</dbReference>
<keyword evidence="1" id="KW-0347">Helicase</keyword>
<keyword evidence="2" id="KW-1185">Reference proteome</keyword>